<reference evidence="11" key="2">
    <citation type="journal article" date="2010" name="Stand. Genomic Sci.">
        <title>Complete genome sequence of Thermosphaera aggregans type strain (M11TLT).</title>
        <authorList>
            <person name="Spring S."/>
            <person name="Rachel R."/>
            <person name="Lapidus A."/>
            <person name="Davenport K."/>
            <person name="Tice H."/>
            <person name="Copeland A."/>
            <person name="Cheng J.-F."/>
            <person name="Lucas S."/>
            <person name="Chen F."/>
            <person name="Nolan M."/>
            <person name="Bruce D."/>
            <person name="Goodwin L."/>
            <person name="Pitluck S."/>
            <person name="Ivanova N."/>
            <person name="Mavromatis K."/>
            <person name="Ovchinnikova G."/>
            <person name="Pati A."/>
            <person name="Chen A."/>
            <person name="Palaniappan K."/>
            <person name="Land M."/>
            <person name="Hauser L."/>
            <person name="Chang Y.-J."/>
            <person name="Jeffries C.C."/>
            <person name="Brettin T."/>
            <person name="Detter J.C."/>
            <person name="Tapia R."/>
            <person name="Han C."/>
            <person name="Heimerl T."/>
            <person name="Weikl F."/>
            <person name="Brambilla E."/>
            <person name="Goker M."/>
            <person name="Bristow J."/>
            <person name="Eisen J.A."/>
            <person name="Markowitz V."/>
            <person name="Hugenholtz P."/>
            <person name="Kyrpides N.C."/>
            <person name="Klenk H.-P."/>
        </authorList>
    </citation>
    <scope>NUCLEOTIDE SEQUENCE [LARGE SCALE GENOMIC DNA]</scope>
    <source>
        <strain evidence="11">DSM 11486 / M11TL</strain>
    </source>
</reference>
<feature type="binding site" evidence="6">
    <location>
        <position position="8"/>
    </location>
    <ligand>
        <name>Zn(2+)</name>
        <dbReference type="ChEBI" id="CHEBI:29105"/>
        <label>1</label>
    </ligand>
</feature>
<evidence type="ECO:0000256" key="1">
    <source>
        <dbReference type="ARBA" id="ARBA00022723"/>
    </source>
</evidence>
<keyword evidence="3 6" id="KW-0862">Zinc</keyword>
<dbReference type="Pfam" id="PF02150">
    <property type="entry name" value="Zn_ribbon_RPB9"/>
    <property type="match status" value="1"/>
</dbReference>
<evidence type="ECO:0000313" key="11">
    <source>
        <dbReference type="Proteomes" id="UP000002376"/>
    </source>
</evidence>
<dbReference type="KEGG" id="tag:Tagg_0041"/>
<evidence type="ECO:0000259" key="9">
    <source>
        <dbReference type="PROSITE" id="PS51133"/>
    </source>
</evidence>
<feature type="binding site" evidence="6">
    <location>
        <position position="106"/>
    </location>
    <ligand>
        <name>Zn(2+)</name>
        <dbReference type="ChEBI" id="CHEBI:29105"/>
        <label>2</label>
    </ligand>
</feature>
<evidence type="ECO:0000256" key="2">
    <source>
        <dbReference type="ARBA" id="ARBA00022771"/>
    </source>
</evidence>
<evidence type="ECO:0000256" key="7">
    <source>
        <dbReference type="PIRSR" id="PIRSR005586-2"/>
    </source>
</evidence>
<dbReference type="OrthoDB" id="72957at2157"/>
<dbReference type="SUPFAM" id="SSF57783">
    <property type="entry name" value="Zinc beta-ribbon"/>
    <property type="match status" value="1"/>
</dbReference>
<keyword evidence="10" id="KW-0548">Nucleotidyltransferase</keyword>
<dbReference type="eggNOG" id="arCOG00579">
    <property type="taxonomic scope" value="Archaea"/>
</dbReference>
<dbReference type="GO" id="GO:0003899">
    <property type="term" value="F:DNA-directed RNA polymerase activity"/>
    <property type="evidence" value="ECO:0007669"/>
    <property type="project" value="UniProtKB-EC"/>
</dbReference>
<comment type="similarity">
    <text evidence="5 8">Belongs to the archaeal rpoM/eukaryotic RPA12/RPB9/RPC11 RNA polymerase family.</text>
</comment>
<dbReference type="EC" id="2.7.7.6" evidence="10"/>
<keyword evidence="11" id="KW-1185">Reference proteome</keyword>
<dbReference type="PROSITE" id="PS51133">
    <property type="entry name" value="ZF_TFIIS_2"/>
    <property type="match status" value="1"/>
</dbReference>
<dbReference type="InterPro" id="IPR001529">
    <property type="entry name" value="Zn_ribbon_RPB9"/>
</dbReference>
<feature type="domain" description="TFIIS-type" evidence="9">
    <location>
        <begin position="71"/>
        <end position="111"/>
    </location>
</feature>
<reference evidence="10 11" key="1">
    <citation type="journal article" date="2010" name="Stand. Genomic Sci.">
        <title>Complete genome sequence of Thermosphaera aggregans type strain (M11TL).</title>
        <authorList>
            <person name="Spring S."/>
            <person name="Rachel R."/>
            <person name="Lapidus A."/>
            <person name="Davenport K."/>
            <person name="Tice H."/>
            <person name="Copeland A."/>
            <person name="Cheng J.F."/>
            <person name="Lucas S."/>
            <person name="Chen F."/>
            <person name="Nolan M."/>
            <person name="Bruce D."/>
            <person name="Goodwin L."/>
            <person name="Pitluck S."/>
            <person name="Ivanova N."/>
            <person name="Mavromatis K."/>
            <person name="Ovchinnikova G."/>
            <person name="Pati A."/>
            <person name="Chen A."/>
            <person name="Palaniappan K."/>
            <person name="Land M."/>
            <person name="Hauser L."/>
            <person name="Chang Y.J."/>
            <person name="Jeffries C.C."/>
            <person name="Brettin T."/>
            <person name="Detter J.C."/>
            <person name="Tapia R."/>
            <person name="Han C."/>
            <person name="Heimerl T."/>
            <person name="Weikl F."/>
            <person name="Brambilla E."/>
            <person name="Goker M."/>
            <person name="Bristow J."/>
            <person name="Eisen J.A."/>
            <person name="Markowitz V."/>
            <person name="Hugenholtz P."/>
            <person name="Kyrpides N.C."/>
            <person name="Klenk H.P."/>
        </authorList>
    </citation>
    <scope>NUCLEOTIDE SEQUENCE [LARGE SCALE GENOMIC DNA]</scope>
    <source>
        <strain evidence="11">DSM 11486 / M11TL</strain>
    </source>
</reference>
<dbReference type="NCBIfam" id="TIGR01384">
    <property type="entry name" value="TFS_arch"/>
    <property type="match status" value="1"/>
</dbReference>
<dbReference type="STRING" id="633148.Tagg_0041"/>
<dbReference type="Proteomes" id="UP000002376">
    <property type="component" value="Chromosome"/>
</dbReference>
<feature type="binding site" evidence="6">
    <location>
        <position position="75"/>
    </location>
    <ligand>
        <name>Zn(2+)</name>
        <dbReference type="ChEBI" id="CHEBI:29105"/>
        <label>2</label>
    </ligand>
</feature>
<dbReference type="Pfam" id="PF01096">
    <property type="entry name" value="Zn_ribbon_TFIIS"/>
    <property type="match status" value="1"/>
</dbReference>
<organism evidence="10 11">
    <name type="scientific">Thermosphaera aggregans (strain DSM 11486 / M11TL)</name>
    <dbReference type="NCBI Taxonomy" id="633148"/>
    <lineage>
        <taxon>Archaea</taxon>
        <taxon>Thermoproteota</taxon>
        <taxon>Thermoprotei</taxon>
        <taxon>Desulfurococcales</taxon>
        <taxon>Desulfurococcaceae</taxon>
        <taxon>Thermosphaera</taxon>
    </lineage>
</organism>
<reference key="3">
    <citation type="submission" date="2010-02" db="EMBL/GenBank/DDBJ databases">
        <title>Complete genome sequence of Thermosphaera aggregans type strain (M11TL).</title>
        <authorList>
            <consortium name="US DOE Joint Genome Institute (JGI-PGF)"/>
            <person name="Spring S."/>
            <person name="Lapidus A."/>
            <person name="Munk C."/>
            <person name="Schroeder M."/>
            <person name="Glavina Del Rio T."/>
            <person name="Tice H."/>
            <person name="Copeland A."/>
            <person name="Cheng J.-F."/>
            <person name="Lucas S."/>
            <person name="Chen F."/>
            <person name="Nolan M."/>
            <person name="Bruce D."/>
            <person name="Goodwin L."/>
            <person name="Pitluck S."/>
            <person name="Ivanova N."/>
            <person name="Mavromatis K."/>
            <person name="Ovchinnikova G."/>
            <person name="Pati A."/>
            <person name="Chen A."/>
            <person name="Palaniappan K."/>
            <person name="Land M."/>
            <person name="Hauser L."/>
            <person name="Chang Y.-J."/>
            <person name="Jeffries C.C."/>
            <person name="Brettin T."/>
            <person name="Detter J.C."/>
            <person name="Tapia R."/>
            <person name="Han C."/>
            <person name="Chain P."/>
            <person name="Heimerl T."/>
            <person name="Weik F."/>
            <person name="Goker M."/>
            <person name="Rachel R."/>
            <person name="Bristow J."/>
            <person name="Eisen J.A."/>
            <person name="Markowitz V."/>
            <person name="Hugenholtz P."/>
            <person name="Kyrpides N.C."/>
            <person name="Klenk H.-P."/>
        </authorList>
    </citation>
    <scope>NUCLEOTIDE SEQUENCE</scope>
    <source>
        <strain>DSM 11486</strain>
    </source>
</reference>
<evidence type="ECO:0000256" key="6">
    <source>
        <dbReference type="PIRSR" id="PIRSR005586-1"/>
    </source>
</evidence>
<dbReference type="CDD" id="cd10511">
    <property type="entry name" value="Zn-ribbon_TFS"/>
    <property type="match status" value="1"/>
</dbReference>
<proteinExistence type="inferred from homology"/>
<gene>
    <name evidence="10" type="ordered locus">Tagg_0041</name>
</gene>
<feature type="binding site" evidence="6">
    <location>
        <position position="103"/>
    </location>
    <ligand>
        <name>Zn(2+)</name>
        <dbReference type="ChEBI" id="CHEBI:29105"/>
        <label>2</label>
    </ligand>
</feature>
<dbReference type="HOGENOM" id="CLU_093932_3_0_2"/>
<dbReference type="PANTHER" id="PTHR11239:SF12">
    <property type="entry name" value="DNA-DIRECTED RNA POLYMERASE III SUBUNIT RPC10"/>
    <property type="match status" value="1"/>
</dbReference>
<evidence type="ECO:0000256" key="4">
    <source>
        <dbReference type="ARBA" id="ARBA00023015"/>
    </source>
</evidence>
<keyword evidence="10" id="KW-0808">Transferase</keyword>
<keyword evidence="2 7" id="KW-0863">Zinc-finger</keyword>
<feature type="binding site" evidence="6">
    <location>
        <position position="78"/>
    </location>
    <ligand>
        <name>Zn(2+)</name>
        <dbReference type="ChEBI" id="CHEBI:29105"/>
        <label>2</label>
    </ligand>
</feature>
<dbReference type="GO" id="GO:0006355">
    <property type="term" value="P:regulation of DNA-templated transcription"/>
    <property type="evidence" value="ECO:0007669"/>
    <property type="project" value="InterPro"/>
</dbReference>
<keyword evidence="1 6" id="KW-0479">Metal-binding</keyword>
<evidence type="ECO:0000256" key="3">
    <source>
        <dbReference type="ARBA" id="ARBA00022833"/>
    </source>
</evidence>
<dbReference type="SMART" id="SM00661">
    <property type="entry name" value="RPOL9"/>
    <property type="match status" value="1"/>
</dbReference>
<feature type="zinc finger region" description="C4-type" evidence="7">
    <location>
        <begin position="5"/>
        <end position="28"/>
    </location>
</feature>
<keyword evidence="5 8" id="KW-0804">Transcription</keyword>
<accession>D5TZM3</accession>
<dbReference type="GO" id="GO:0006351">
    <property type="term" value="P:DNA-templated transcription"/>
    <property type="evidence" value="ECO:0007669"/>
    <property type="project" value="InterPro"/>
</dbReference>
<dbReference type="PIRSF" id="PIRSF005586">
    <property type="entry name" value="RNApol_RpoM"/>
    <property type="match status" value="1"/>
</dbReference>
<dbReference type="PROSITE" id="PS00466">
    <property type="entry name" value="ZF_TFIIS_1"/>
    <property type="match status" value="1"/>
</dbReference>
<evidence type="ECO:0000256" key="5">
    <source>
        <dbReference type="PIRNR" id="PIRNR005586"/>
    </source>
</evidence>
<dbReference type="PANTHER" id="PTHR11239">
    <property type="entry name" value="DNA-DIRECTED RNA POLYMERASE"/>
    <property type="match status" value="1"/>
</dbReference>
<protein>
    <submittedName>
        <fullName evidence="10">DNA-directed RNA polymerase, subunit M</fullName>
        <ecNumber evidence="10">2.7.7.6</ecNumber>
    </submittedName>
</protein>
<keyword evidence="10" id="KW-0240">DNA-directed RNA polymerase</keyword>
<dbReference type="InterPro" id="IPR012164">
    <property type="entry name" value="Rpa12/Rpb9/Rpc10/TFS"/>
</dbReference>
<dbReference type="InterPro" id="IPR001222">
    <property type="entry name" value="Znf_TFIIS"/>
</dbReference>
<dbReference type="SMART" id="SM00440">
    <property type="entry name" value="ZnF_C2C2"/>
    <property type="match status" value="1"/>
</dbReference>
<dbReference type="AlphaFoldDB" id="D5TZM3"/>
<dbReference type="GO" id="GO:0000428">
    <property type="term" value="C:DNA-directed RNA polymerase complex"/>
    <property type="evidence" value="ECO:0007669"/>
    <property type="project" value="UniProtKB-KW"/>
</dbReference>
<dbReference type="EMBL" id="CP001939">
    <property type="protein sequence ID" value="ADG90323.1"/>
    <property type="molecule type" value="Genomic_DNA"/>
</dbReference>
<dbReference type="GeneID" id="9165048"/>
<dbReference type="InterPro" id="IPR006288">
    <property type="entry name" value="TFS"/>
</dbReference>
<keyword evidence="4" id="KW-0805">Transcription regulation</keyword>
<name>D5TZM3_THEAM</name>
<evidence type="ECO:0000256" key="8">
    <source>
        <dbReference type="RuleBase" id="RU003474"/>
    </source>
</evidence>
<dbReference type="GO" id="GO:0008270">
    <property type="term" value="F:zinc ion binding"/>
    <property type="evidence" value="ECO:0007669"/>
    <property type="project" value="UniProtKB-KW"/>
</dbReference>
<sequence>MVRFCPKCGGLMKPVKSSNNTELVCVKCGYRMRAGERELEKYRVSSRIEHSTREKTIVVGDVDTSKLPVSKEVTCPKCGNHEAYYWMIQTRAADEPPTRFYKCVKCGHTWREYE</sequence>
<dbReference type="Gene3D" id="2.20.25.10">
    <property type="match status" value="1"/>
</dbReference>
<dbReference type="RefSeq" id="WP_013128916.1">
    <property type="nucleotide sequence ID" value="NC_014160.1"/>
</dbReference>
<dbReference type="GO" id="GO:0003676">
    <property type="term" value="F:nucleic acid binding"/>
    <property type="evidence" value="ECO:0007669"/>
    <property type="project" value="InterPro"/>
</dbReference>
<feature type="binding site" evidence="6">
    <location>
        <position position="28"/>
    </location>
    <ligand>
        <name>Zn(2+)</name>
        <dbReference type="ChEBI" id="CHEBI:29105"/>
        <label>1</label>
    </ligand>
</feature>
<feature type="binding site" evidence="6">
    <location>
        <position position="25"/>
    </location>
    <ligand>
        <name>Zn(2+)</name>
        <dbReference type="ChEBI" id="CHEBI:29105"/>
        <label>1</label>
    </ligand>
</feature>
<feature type="binding site" evidence="6">
    <location>
        <position position="5"/>
    </location>
    <ligand>
        <name>Zn(2+)</name>
        <dbReference type="ChEBI" id="CHEBI:29105"/>
        <label>1</label>
    </ligand>
</feature>
<evidence type="ECO:0000313" key="10">
    <source>
        <dbReference type="EMBL" id="ADG90323.1"/>
    </source>
</evidence>